<name>A0A2P6PBV3_ROSCH</name>
<accession>A0A2P6PBV3</accession>
<evidence type="ECO:0000313" key="1">
    <source>
        <dbReference type="EMBL" id="PRQ19409.1"/>
    </source>
</evidence>
<gene>
    <name evidence="1" type="ORF">RchiOBHm_Chr7g0216891</name>
</gene>
<reference evidence="1 2" key="1">
    <citation type="journal article" date="2018" name="Nat. Genet.">
        <title>The Rosa genome provides new insights in the design of modern roses.</title>
        <authorList>
            <person name="Bendahmane M."/>
        </authorList>
    </citation>
    <scope>NUCLEOTIDE SEQUENCE [LARGE SCALE GENOMIC DNA]</scope>
    <source>
        <strain evidence="2">cv. Old Blush</strain>
    </source>
</reference>
<dbReference type="EMBL" id="PDCK01000045">
    <property type="protein sequence ID" value="PRQ19409.1"/>
    <property type="molecule type" value="Genomic_DNA"/>
</dbReference>
<dbReference type="Proteomes" id="UP000238479">
    <property type="component" value="Chromosome 7"/>
</dbReference>
<sequence>MWYNDAYSQCSLIPGIFIEAPAESFWVDKYFVDSSVENTECFARAVAIWQGKRNSVESTSI</sequence>
<dbReference type="AlphaFoldDB" id="A0A2P6PBV3"/>
<evidence type="ECO:0000313" key="2">
    <source>
        <dbReference type="Proteomes" id="UP000238479"/>
    </source>
</evidence>
<protein>
    <submittedName>
        <fullName evidence="1">Uncharacterized protein</fullName>
    </submittedName>
</protein>
<proteinExistence type="predicted"/>
<keyword evidence="2" id="KW-1185">Reference proteome</keyword>
<dbReference type="Gramene" id="PRQ19409">
    <property type="protein sequence ID" value="PRQ19409"/>
    <property type="gene ID" value="RchiOBHm_Chr7g0216891"/>
</dbReference>
<organism evidence="1 2">
    <name type="scientific">Rosa chinensis</name>
    <name type="common">China rose</name>
    <dbReference type="NCBI Taxonomy" id="74649"/>
    <lineage>
        <taxon>Eukaryota</taxon>
        <taxon>Viridiplantae</taxon>
        <taxon>Streptophyta</taxon>
        <taxon>Embryophyta</taxon>
        <taxon>Tracheophyta</taxon>
        <taxon>Spermatophyta</taxon>
        <taxon>Magnoliopsida</taxon>
        <taxon>eudicotyledons</taxon>
        <taxon>Gunneridae</taxon>
        <taxon>Pentapetalae</taxon>
        <taxon>rosids</taxon>
        <taxon>fabids</taxon>
        <taxon>Rosales</taxon>
        <taxon>Rosaceae</taxon>
        <taxon>Rosoideae</taxon>
        <taxon>Rosoideae incertae sedis</taxon>
        <taxon>Rosa</taxon>
    </lineage>
</organism>
<comment type="caution">
    <text evidence="1">The sequence shown here is derived from an EMBL/GenBank/DDBJ whole genome shotgun (WGS) entry which is preliminary data.</text>
</comment>